<name>L8JRJ9_9BACT</name>
<dbReference type="EMBL" id="AMZN01000063">
    <property type="protein sequence ID" value="ELR69987.1"/>
    <property type="molecule type" value="Genomic_DNA"/>
</dbReference>
<evidence type="ECO:0000313" key="2">
    <source>
        <dbReference type="Proteomes" id="UP000011135"/>
    </source>
</evidence>
<protein>
    <submittedName>
        <fullName evidence="1">Uncharacterized protein</fullName>
    </submittedName>
</protein>
<dbReference type="AlphaFoldDB" id="L8JRJ9"/>
<comment type="caution">
    <text evidence="1">The sequence shown here is derived from an EMBL/GenBank/DDBJ whole genome shotgun (WGS) entry which is preliminary data.</text>
</comment>
<keyword evidence="2" id="KW-1185">Reference proteome</keyword>
<proteinExistence type="predicted"/>
<dbReference type="OrthoDB" id="651756at2"/>
<evidence type="ECO:0000313" key="1">
    <source>
        <dbReference type="EMBL" id="ELR69987.1"/>
    </source>
</evidence>
<sequence length="233" mass="26911">MRLLFYIAVLVASGHIILAQDCKEQVLEALHCMRKYDPEQSLYIRYNIKTTFAQPDSIQESTVEIAASGQLFKMSAGNTEMFQNDKYNLTFIHDRKLIFITHAVKERLMPWESIGVLQDTLITKASVLTCERQCMDNPANSEQDHVVMALNDVGKKRLNVERMTYWIDPALSQVKKFRITYYDKRVIDNILVDIEEYHHNFSKNIIDSKVQKALADPGRLATLFSGYAIKDNR</sequence>
<reference evidence="1 2" key="1">
    <citation type="submission" date="2012-12" db="EMBL/GenBank/DDBJ databases">
        <title>Genome assembly of Fulvivirga imtechensis AK7.</title>
        <authorList>
            <person name="Nupur N."/>
            <person name="Khatri I."/>
            <person name="Kumar R."/>
            <person name="Subramanian S."/>
            <person name="Pinnaka A."/>
        </authorList>
    </citation>
    <scope>NUCLEOTIDE SEQUENCE [LARGE SCALE GENOMIC DNA]</scope>
    <source>
        <strain evidence="1 2">AK7</strain>
    </source>
</reference>
<organism evidence="1 2">
    <name type="scientific">Fulvivirga imtechensis AK7</name>
    <dbReference type="NCBI Taxonomy" id="1237149"/>
    <lineage>
        <taxon>Bacteria</taxon>
        <taxon>Pseudomonadati</taxon>
        <taxon>Bacteroidota</taxon>
        <taxon>Cytophagia</taxon>
        <taxon>Cytophagales</taxon>
        <taxon>Fulvivirgaceae</taxon>
        <taxon>Fulvivirga</taxon>
    </lineage>
</organism>
<dbReference type="STRING" id="1237149.C900_04431"/>
<dbReference type="RefSeq" id="WP_009581612.1">
    <property type="nucleotide sequence ID" value="NZ_AMZN01000063.1"/>
</dbReference>
<accession>L8JRJ9</accession>
<gene>
    <name evidence="1" type="ORF">C900_04431</name>
</gene>
<dbReference type="Proteomes" id="UP000011135">
    <property type="component" value="Unassembled WGS sequence"/>
</dbReference>